<dbReference type="CDD" id="cd06257">
    <property type="entry name" value="DnaJ"/>
    <property type="match status" value="1"/>
</dbReference>
<accession>A0ABR1R3P4</accession>
<keyword evidence="1" id="KW-0143">Chaperone</keyword>
<feature type="compositionally biased region" description="Basic residues" evidence="2">
    <location>
        <begin position="1"/>
        <end position="12"/>
    </location>
</feature>
<keyword evidence="5" id="KW-1185">Reference proteome</keyword>
<dbReference type="Pfam" id="PF11875">
    <property type="entry name" value="DnaJ-like_C11_C"/>
    <property type="match status" value="1"/>
</dbReference>
<dbReference type="InterPro" id="IPR036869">
    <property type="entry name" value="J_dom_sf"/>
</dbReference>
<dbReference type="InterPro" id="IPR024586">
    <property type="entry name" value="DnaJ-like_C11_C"/>
</dbReference>
<feature type="domain" description="J" evidence="3">
    <location>
        <begin position="158"/>
        <end position="225"/>
    </location>
</feature>
<dbReference type="EMBL" id="JAQQWI010000019">
    <property type="protein sequence ID" value="KAK7998831.1"/>
    <property type="molecule type" value="Genomic_DNA"/>
</dbReference>
<evidence type="ECO:0000256" key="1">
    <source>
        <dbReference type="ARBA" id="ARBA00023186"/>
    </source>
</evidence>
<proteinExistence type="predicted"/>
<evidence type="ECO:0000256" key="2">
    <source>
        <dbReference type="SAM" id="MobiDB-lite"/>
    </source>
</evidence>
<reference evidence="4 5" key="1">
    <citation type="submission" date="2023-01" db="EMBL/GenBank/DDBJ databases">
        <title>Analysis of 21 Apiospora genomes using comparative genomics revels a genus with tremendous synthesis potential of carbohydrate active enzymes and secondary metabolites.</title>
        <authorList>
            <person name="Sorensen T."/>
        </authorList>
    </citation>
    <scope>NUCLEOTIDE SEQUENCE [LARGE SCALE GENOMIC DNA]</scope>
    <source>
        <strain evidence="4 5">CBS 20057</strain>
    </source>
</reference>
<dbReference type="PRINTS" id="PR00625">
    <property type="entry name" value="JDOMAIN"/>
</dbReference>
<organism evidence="4 5">
    <name type="scientific">Apiospora marii</name>
    <dbReference type="NCBI Taxonomy" id="335849"/>
    <lineage>
        <taxon>Eukaryota</taxon>
        <taxon>Fungi</taxon>
        <taxon>Dikarya</taxon>
        <taxon>Ascomycota</taxon>
        <taxon>Pezizomycotina</taxon>
        <taxon>Sordariomycetes</taxon>
        <taxon>Xylariomycetidae</taxon>
        <taxon>Amphisphaeriales</taxon>
        <taxon>Apiosporaceae</taxon>
        <taxon>Apiospora</taxon>
    </lineage>
</organism>
<name>A0ABR1R3P4_9PEZI</name>
<feature type="compositionally biased region" description="Low complexity" evidence="2">
    <location>
        <begin position="119"/>
        <end position="134"/>
    </location>
</feature>
<dbReference type="Pfam" id="PF00226">
    <property type="entry name" value="DnaJ"/>
    <property type="match status" value="1"/>
</dbReference>
<dbReference type="InterPro" id="IPR052243">
    <property type="entry name" value="Mito_inner_membrane_organizer"/>
</dbReference>
<evidence type="ECO:0000259" key="3">
    <source>
        <dbReference type="PROSITE" id="PS50076"/>
    </source>
</evidence>
<feature type="compositionally biased region" description="Basic and acidic residues" evidence="2">
    <location>
        <begin position="13"/>
        <end position="32"/>
    </location>
</feature>
<protein>
    <recommendedName>
        <fullName evidence="3">J domain-containing protein</fullName>
    </recommendedName>
</protein>
<dbReference type="PANTHER" id="PTHR44157">
    <property type="entry name" value="DNAJ HOMOLOG SUBFAMILY C MEMBER 11"/>
    <property type="match status" value="1"/>
</dbReference>
<dbReference type="PANTHER" id="PTHR44157:SF1">
    <property type="entry name" value="DNAJ HOMOLOG SUBFAMILY C MEMBER 11"/>
    <property type="match status" value="1"/>
</dbReference>
<comment type="caution">
    <text evidence="4">The sequence shown here is derived from an EMBL/GenBank/DDBJ whole genome shotgun (WGS) entry which is preliminary data.</text>
</comment>
<feature type="compositionally biased region" description="Low complexity" evidence="2">
    <location>
        <begin position="64"/>
        <end position="79"/>
    </location>
</feature>
<feature type="region of interest" description="Disordered" evidence="2">
    <location>
        <begin position="785"/>
        <end position="804"/>
    </location>
</feature>
<evidence type="ECO:0000313" key="4">
    <source>
        <dbReference type="EMBL" id="KAK7998831.1"/>
    </source>
</evidence>
<dbReference type="InterPro" id="IPR001623">
    <property type="entry name" value="DnaJ_domain"/>
</dbReference>
<dbReference type="Gene3D" id="1.10.287.110">
    <property type="entry name" value="DnaJ domain"/>
    <property type="match status" value="1"/>
</dbReference>
<evidence type="ECO:0000313" key="5">
    <source>
        <dbReference type="Proteomes" id="UP001396898"/>
    </source>
</evidence>
<dbReference type="SMART" id="SM00271">
    <property type="entry name" value="DnaJ"/>
    <property type="match status" value="1"/>
</dbReference>
<gene>
    <name evidence="4" type="ORF">PG991_014506</name>
</gene>
<dbReference type="SUPFAM" id="SSF46565">
    <property type="entry name" value="Chaperone J-domain"/>
    <property type="match status" value="1"/>
</dbReference>
<dbReference type="PROSITE" id="PS50076">
    <property type="entry name" value="DNAJ_2"/>
    <property type="match status" value="1"/>
</dbReference>
<sequence>MSDSHRRRKHKHESSSRRDKDKDKDRERDHPESSSSRRSRDHPESSSRVSRRSGAYNDSLLQPQSAAGGVYGSGASQAQPSRFSLNSQFAATRQEIEFDFDDGASSVWDQGTDAGSIYQQQQQQPLPPQQQQLQQPPPQQAVGHPIPAAVRDVWHARNFYELLCVAPDAPMDEVRRAYYRYFVLLHPDAHPPKARQEAQIYWAIIQEAFETLSNPHRRLVYERDCLGEPDQDSDLLLSTSPFRTLEATADRARVDLDHSLDTFDFGIRLDAESLVHGLQDGSELSPSMLKPVDFFTSHSFSVLLPGLGRNMDIAYLLYTPHHLFDSEPRIALNGDELEKESDPLAYEDSPGVPVIQTRPTRLTINSSIYGFMQDLATVPSAALVDNYQPCLPGYMPRDHIARLRDGLVQPLITLTLQHSLPSTRPTEHNRPIIELESDIIPLPAIGLRVTHGVVLPLDSKRSIVQVGTKAPIWQGRLPRLSALVQRPTLGGLLLCKAESGDWIAKPDQICHAVAQFSNINRRFLSLVMPVSLPPRVELAYTTQCVDRSTSLLEPLVPQAAGKRRNSSNRRDVSLTVSANAEPGCLGASALFSTSVSSILSWPQRLYGKLFSKQPALSSSKDARLSFGRRIRVEAGVSWTSIWASLLTLRCLRTTGRFSAFGFEIGLSAHNLHFSLCWSRLGGQTIRLPFLVCPASHALLKARTALLWSAMVPFATLAAFEVLRQRSRLATARRREEKRLATVPQRQTEADDVTFLLADNVQSRQASERGGGLVILSAKYGVKEESAAPSSSKSSRHSSRSSNAWGAEEVADTTVAVAALVSDGRLCIPAGLEKSNLLGFWDPSPAVEKVLHVRYTYQGVEGVVEVTGDEELRLPPGQ</sequence>
<feature type="region of interest" description="Disordered" evidence="2">
    <location>
        <begin position="117"/>
        <end position="144"/>
    </location>
</feature>
<dbReference type="Proteomes" id="UP001396898">
    <property type="component" value="Unassembled WGS sequence"/>
</dbReference>
<feature type="region of interest" description="Disordered" evidence="2">
    <location>
        <begin position="1"/>
        <end position="79"/>
    </location>
</feature>